<keyword evidence="3" id="KW-0812">Transmembrane</keyword>
<name>A0AAE2RAQ0_AGRVI</name>
<keyword evidence="3" id="KW-0472">Membrane</keyword>
<dbReference type="Proteomes" id="UP000655037">
    <property type="component" value="Unassembled WGS sequence"/>
</dbReference>
<feature type="transmembrane region" description="Helical" evidence="3">
    <location>
        <begin position="85"/>
        <end position="103"/>
    </location>
</feature>
<evidence type="ECO:0000313" key="6">
    <source>
        <dbReference type="Proteomes" id="UP000655037"/>
    </source>
</evidence>
<evidence type="ECO:0000256" key="3">
    <source>
        <dbReference type="SAM" id="Phobius"/>
    </source>
</evidence>
<comment type="similarity">
    <text evidence="1">Belongs to the transglycosylase Slt family.</text>
</comment>
<dbReference type="InterPro" id="IPR008258">
    <property type="entry name" value="Transglycosylase_SLT_dom_1"/>
</dbReference>
<dbReference type="InterPro" id="IPR023346">
    <property type="entry name" value="Lysozyme-like_dom_sf"/>
</dbReference>
<comment type="caution">
    <text evidence="5">The sequence shown here is derived from an EMBL/GenBank/DDBJ whole genome shotgun (WGS) entry which is preliminary data.</text>
</comment>
<comment type="similarity">
    <text evidence="2">Belongs to the virb1 family.</text>
</comment>
<dbReference type="Pfam" id="PF01464">
    <property type="entry name" value="SLT"/>
    <property type="match status" value="1"/>
</dbReference>
<dbReference type="PANTHER" id="PTHR37423:SF2">
    <property type="entry name" value="MEMBRANE-BOUND LYTIC MUREIN TRANSGLYCOSYLASE C"/>
    <property type="match status" value="1"/>
</dbReference>
<sequence>MRCRPSREPSGVILLIDRAPINPLDPIAYRVAVARNGGQGRRPVFREVDTSSGVDRTENVGRRRSLALDRSEHDGRLMAFRDGGAHAAVPAITAMFVAVIMIVTQPQPCLALADPMKTAALPDSSVEAAEASDPWANHITEAAGRFAIPERWIRAVMQAESDHDPLAVSPKGAMGLMQIMPATWMELRTRYHLGDDPYQPRDNILAGSAYLAELHDLYGSPGFLAAYNAGPGRYEKHLVFDEPLPAETVNYIAKIMLLIDGDTAAPKRTVVQPLRSSWSIAPLFIARSLTGNGDGNNTLSLPSGRPSDDRTIVDLSALAPSSDGLFVRRNVEEELMR</sequence>
<protein>
    <submittedName>
        <fullName evidence="5">Lytic transglycosylase domain-containing protein</fullName>
    </submittedName>
</protein>
<reference evidence="5" key="1">
    <citation type="submission" date="2020-11" db="EMBL/GenBank/DDBJ databases">
        <title>Agrobacterium vitis strain K377 genome.</title>
        <authorList>
            <person name="Xi H."/>
        </authorList>
    </citation>
    <scope>NUCLEOTIDE SEQUENCE</scope>
    <source>
        <strain evidence="5">K377</strain>
    </source>
</reference>
<keyword evidence="3" id="KW-1133">Transmembrane helix</keyword>
<dbReference type="AlphaFoldDB" id="A0AAE2RAQ0"/>
<dbReference type="SUPFAM" id="SSF53955">
    <property type="entry name" value="Lysozyme-like"/>
    <property type="match status" value="1"/>
</dbReference>
<evidence type="ECO:0000313" key="5">
    <source>
        <dbReference type="EMBL" id="MBF2713220.1"/>
    </source>
</evidence>
<accession>A0AAE2RAQ0</accession>
<gene>
    <name evidence="5" type="ORF">IEI95_003000</name>
</gene>
<proteinExistence type="inferred from homology"/>
<dbReference type="PANTHER" id="PTHR37423">
    <property type="entry name" value="SOLUBLE LYTIC MUREIN TRANSGLYCOSYLASE-RELATED"/>
    <property type="match status" value="1"/>
</dbReference>
<evidence type="ECO:0000256" key="2">
    <source>
        <dbReference type="ARBA" id="ARBA00009387"/>
    </source>
</evidence>
<dbReference type="Gene3D" id="1.10.530.10">
    <property type="match status" value="1"/>
</dbReference>
<evidence type="ECO:0000259" key="4">
    <source>
        <dbReference type="Pfam" id="PF01464"/>
    </source>
</evidence>
<dbReference type="CDD" id="cd00254">
    <property type="entry name" value="LT-like"/>
    <property type="match status" value="1"/>
</dbReference>
<feature type="domain" description="Transglycosylase SLT" evidence="4">
    <location>
        <begin position="139"/>
        <end position="236"/>
    </location>
</feature>
<evidence type="ECO:0000256" key="1">
    <source>
        <dbReference type="ARBA" id="ARBA00007734"/>
    </source>
</evidence>
<organism evidence="5 6">
    <name type="scientific">Agrobacterium vitis</name>
    <name type="common">Rhizobium vitis</name>
    <dbReference type="NCBI Taxonomy" id="373"/>
    <lineage>
        <taxon>Bacteria</taxon>
        <taxon>Pseudomonadati</taxon>
        <taxon>Pseudomonadota</taxon>
        <taxon>Alphaproteobacteria</taxon>
        <taxon>Hyphomicrobiales</taxon>
        <taxon>Rhizobiaceae</taxon>
        <taxon>Rhizobium/Agrobacterium group</taxon>
        <taxon>Agrobacterium</taxon>
    </lineage>
</organism>
<dbReference type="EMBL" id="JACXXJ020000003">
    <property type="protein sequence ID" value="MBF2713220.1"/>
    <property type="molecule type" value="Genomic_DNA"/>
</dbReference>